<dbReference type="SMART" id="SM00228">
    <property type="entry name" value="PDZ"/>
    <property type="match status" value="1"/>
</dbReference>
<dbReference type="InterPro" id="IPR001478">
    <property type="entry name" value="PDZ"/>
</dbReference>
<comment type="caution">
    <text evidence="2">The sequence shown here is derived from an EMBL/GenBank/DDBJ whole genome shotgun (WGS) entry which is preliminary data.</text>
</comment>
<evidence type="ECO:0000313" key="2">
    <source>
        <dbReference type="EMBL" id="MST35373.1"/>
    </source>
</evidence>
<reference evidence="2 3" key="1">
    <citation type="submission" date="2019-11" db="EMBL/GenBank/DDBJ databases">
        <title>Acidiferrimicrobium australis gen. nov., sp. nov., an acidophilic and obligately heterotrophic, member of the Actinobacteria that catalyses dissimilatory oxido- reduction of iron isolated from metal-rich acidic water in Chile.</title>
        <authorList>
            <person name="Gonzalez D."/>
            <person name="Huber K."/>
            <person name="Hedrich S."/>
            <person name="Rojas-Villalobos C."/>
            <person name="Quatrini R."/>
            <person name="Dinamarca M.A."/>
            <person name="Schwarz A."/>
            <person name="Canales C."/>
            <person name="Nancucheo I."/>
        </authorList>
    </citation>
    <scope>NUCLEOTIDE SEQUENCE [LARGE SCALE GENOMIC DNA]</scope>
    <source>
        <strain evidence="2 3">USS-CCA1</strain>
    </source>
</reference>
<dbReference type="SUPFAM" id="SSF50156">
    <property type="entry name" value="PDZ domain-like"/>
    <property type="match status" value="1"/>
</dbReference>
<accession>A0ABW9R0B0</accession>
<dbReference type="InterPro" id="IPR036034">
    <property type="entry name" value="PDZ_sf"/>
</dbReference>
<dbReference type="InterPro" id="IPR008269">
    <property type="entry name" value="Lon_proteolytic"/>
</dbReference>
<evidence type="ECO:0000259" key="1">
    <source>
        <dbReference type="PROSITE" id="PS50106"/>
    </source>
</evidence>
<protein>
    <submittedName>
        <fullName evidence="2">PDZ domain-containing protein</fullName>
    </submittedName>
</protein>
<dbReference type="InterPro" id="IPR041489">
    <property type="entry name" value="PDZ_6"/>
</dbReference>
<dbReference type="InterPro" id="IPR020568">
    <property type="entry name" value="Ribosomal_Su5_D2-typ_SF"/>
</dbReference>
<dbReference type="InterPro" id="IPR027065">
    <property type="entry name" value="Lon_Prtase"/>
</dbReference>
<feature type="domain" description="PDZ" evidence="1">
    <location>
        <begin position="162"/>
        <end position="228"/>
    </location>
</feature>
<dbReference type="InterPro" id="IPR014721">
    <property type="entry name" value="Ribsml_uS5_D2-typ_fold_subgr"/>
</dbReference>
<dbReference type="SUPFAM" id="SSF54211">
    <property type="entry name" value="Ribosomal protein S5 domain 2-like"/>
    <property type="match status" value="1"/>
</dbReference>
<proteinExistence type="predicted"/>
<name>A0ABW9R0B0_9ACTN</name>
<dbReference type="EMBL" id="WJHE01001678">
    <property type="protein sequence ID" value="MST35373.1"/>
    <property type="molecule type" value="Genomic_DNA"/>
</dbReference>
<keyword evidence="3" id="KW-1185">Reference proteome</keyword>
<evidence type="ECO:0000313" key="3">
    <source>
        <dbReference type="Proteomes" id="UP000437736"/>
    </source>
</evidence>
<organism evidence="2 3">
    <name type="scientific">Acidiferrimicrobium australe</name>
    <dbReference type="NCBI Taxonomy" id="2664430"/>
    <lineage>
        <taxon>Bacteria</taxon>
        <taxon>Bacillati</taxon>
        <taxon>Actinomycetota</taxon>
        <taxon>Acidimicrobiia</taxon>
        <taxon>Acidimicrobiales</taxon>
        <taxon>Acidimicrobiaceae</taxon>
        <taxon>Acidiferrimicrobium</taxon>
    </lineage>
</organism>
<dbReference type="Proteomes" id="UP000437736">
    <property type="component" value="Unassembled WGS sequence"/>
</dbReference>
<dbReference type="PROSITE" id="PS50106">
    <property type="entry name" value="PDZ"/>
    <property type="match status" value="1"/>
</dbReference>
<dbReference type="PANTHER" id="PTHR10046">
    <property type="entry name" value="ATP DEPENDENT LON PROTEASE FAMILY MEMBER"/>
    <property type="match status" value="1"/>
</dbReference>
<dbReference type="Pfam" id="PF05362">
    <property type="entry name" value="Lon_C"/>
    <property type="match status" value="1"/>
</dbReference>
<dbReference type="Pfam" id="PF17820">
    <property type="entry name" value="PDZ_6"/>
    <property type="match status" value="1"/>
</dbReference>
<sequence length="383" mass="39340">MTAEARPARRRRWWRRPMLWALVVVLALVAAAVGWAWNGASGYYTYEPGDALPVTASTGCTTSGGNPHLPGGGLCARLVVPADRVHPVAGKLLMVDVLVGQTTPWQYALARLGLLDTFQRAAELHSARDVLGGAPAGQFTCQGVQEMDQATTDAPVAALRRLGYSVKATYHGSQVFLVQAGSPALKGGVRCGDLIVAVDGRPTLTAGALVRAVESHAPGTVVTVTVHRSGSGGHTVTRRVQVRLGSRPGDPKAGFLGIATQDLPTYKLPFHVGIDVGDIGGPSAGLALTLGLLDALSNGHLTGGHTVAVTGTIASNGAVGPVGGVAQKTVAVERAGATLFLVPAAEVATARREARPGLKVEGVTSLAQALDDLRAIGGTIPRT</sequence>
<dbReference type="Gene3D" id="3.30.230.10">
    <property type="match status" value="1"/>
</dbReference>
<gene>
    <name evidence="2" type="ORF">GHK86_21905</name>
</gene>